<feature type="domain" description="RRM" evidence="7">
    <location>
        <begin position="1825"/>
        <end position="1903"/>
    </location>
</feature>
<dbReference type="PANTHER" id="PTHR12792">
    <property type="entry name" value="EXTRA SPINDLE POLES 1-RELATED"/>
    <property type="match status" value="1"/>
</dbReference>
<dbReference type="eggNOG" id="KOG1849">
    <property type="taxonomic scope" value="Eukaryota"/>
</dbReference>
<feature type="compositionally biased region" description="Basic and acidic residues" evidence="6">
    <location>
        <begin position="1958"/>
        <end position="1990"/>
    </location>
</feature>
<evidence type="ECO:0000256" key="3">
    <source>
        <dbReference type="ARBA" id="ARBA00022801"/>
    </source>
</evidence>
<dbReference type="GeneID" id="19109009"/>
<dbReference type="EC" id="3.4.22.49" evidence="2"/>
<dbReference type="GO" id="GO:0044732">
    <property type="term" value="C:mitotic spindle pole body"/>
    <property type="evidence" value="ECO:0007669"/>
    <property type="project" value="TreeGrafter"/>
</dbReference>
<dbReference type="OrthoDB" id="10255632at2759"/>
<dbReference type="Pfam" id="PF00076">
    <property type="entry name" value="RRM_1"/>
    <property type="match status" value="1"/>
</dbReference>
<organism evidence="9 10">
    <name type="scientific">Baudoinia panamericana (strain UAMH 10762)</name>
    <name type="common">Angels' share fungus</name>
    <name type="synonym">Baudoinia compniacensis (strain UAMH 10762)</name>
    <dbReference type="NCBI Taxonomy" id="717646"/>
    <lineage>
        <taxon>Eukaryota</taxon>
        <taxon>Fungi</taxon>
        <taxon>Dikarya</taxon>
        <taxon>Ascomycota</taxon>
        <taxon>Pezizomycotina</taxon>
        <taxon>Dothideomycetes</taxon>
        <taxon>Dothideomycetidae</taxon>
        <taxon>Mycosphaerellales</taxon>
        <taxon>Teratosphaeriaceae</taxon>
        <taxon>Baudoinia</taxon>
    </lineage>
</organism>
<dbReference type="GO" id="GO:0003723">
    <property type="term" value="F:RNA binding"/>
    <property type="evidence" value="ECO:0007669"/>
    <property type="project" value="UniProtKB-UniRule"/>
</dbReference>
<dbReference type="RefSeq" id="XP_007678523.1">
    <property type="nucleotide sequence ID" value="XM_007680333.1"/>
</dbReference>
<evidence type="ECO:0000259" key="7">
    <source>
        <dbReference type="PROSITE" id="PS50102"/>
    </source>
</evidence>
<dbReference type="SMART" id="SM00361">
    <property type="entry name" value="RRM_1"/>
    <property type="match status" value="1"/>
</dbReference>
<keyword evidence="3" id="KW-0378">Hydrolase</keyword>
<dbReference type="PANTHER" id="PTHR12792:SF0">
    <property type="entry name" value="SEPARIN"/>
    <property type="match status" value="1"/>
</dbReference>
<dbReference type="Gene3D" id="1.25.40.10">
    <property type="entry name" value="Tetratricopeptide repeat domain"/>
    <property type="match status" value="1"/>
</dbReference>
<feature type="compositionally biased region" description="Polar residues" evidence="6">
    <location>
        <begin position="156"/>
        <end position="165"/>
    </location>
</feature>
<comment type="catalytic activity">
    <reaction evidence="1">
        <text>All bonds known to be hydrolyzed by this endopeptidase have arginine in P1 and an acidic residue in P4. P6 is often occupied by an acidic residue or by a hydroxy-amino-acid residue, the phosphorylation of which enhances cleavage.</text>
        <dbReference type="EC" id="3.4.22.49"/>
    </reaction>
</comment>
<dbReference type="KEGG" id="bcom:BAUCODRAFT_149939"/>
<dbReference type="GO" id="GO:0005634">
    <property type="term" value="C:nucleus"/>
    <property type="evidence" value="ECO:0007669"/>
    <property type="project" value="InterPro"/>
</dbReference>
<dbReference type="SMART" id="SM00360">
    <property type="entry name" value="RRM"/>
    <property type="match status" value="1"/>
</dbReference>
<gene>
    <name evidence="9" type="ORF">BAUCODRAFT_149939</name>
</gene>
<keyword evidence="10" id="KW-1185">Reference proteome</keyword>
<dbReference type="STRING" id="717646.M2N6Z2"/>
<feature type="compositionally biased region" description="Low complexity" evidence="6">
    <location>
        <begin position="1742"/>
        <end position="1756"/>
    </location>
</feature>
<sequence>MAKTWSDRDAPRDAIASGMVSSGTVTALRNILRKHDASTAPSAVETEPVVRKPSRITAAASKTTGTASKTVRIREDATGQLSPKAQYALATEIVNVSLKQLNTACRAKQERRLQRGADVQCLSPSSKQSGRGKPLQPGSGNTPSKARDDTERAQKARSNNRTAENISRLAATAECARLAFSYLRSTKPQTVGAKELPLWQLENGMLTLASNLVRLDLGDLAMKELAALKGRLLVHTLTSADEVTSPVGKETLASLLYLDDRLSSAPEALKLAISHQMLTLRLIAALQQPKVIEAAAPFLDPEWANSPASLIERLRVSTGDDAKAAKDLENLTRVLLVLCPSAGPAHDAAASDQNQVANPRTVFQLQVAALTLRKRWWRLAGHQGDSSRDLVKPLSSYASALSRRASHQHQDSWLLKTIDECLKNLDIDFNPDDEWTNDVRGIMLERQLSQILEKVRSAKYRASLQAVLPGLLQRLADTYNIADYPLRRMRVATVVMQLLGGYPDLVPTDMMKIWSKQAPLEGGHLAKDERLQSYANDIRGAWTITKALSEGTLSSTVTRPTLLVWQRMIDAAKSLGELSDRVYNPGTLTSMLHSVAAFFGMLGDEHSRLATLRMYHKLLLLACPGSEQEYLVSADLAQQYLELGLCDKACSILDQVTVSANMGKTSRAIDMRLALVRIQYHIAVTNYEGAQSCLEQAKKLRDNLSLEGISGSDRQAFDGLHAYAWMLHSKLQLQVGSFAEALRAGKRSVKLFNTIWTLLERSGSRRPCSMENKSDAVAESESELNKVITGVSKLHLQPKASEGDAPDTVARRKGPRFWSVVPKLVHALLHLGDLYTHHGLFADADYYSQRANTIAESVPSPKLLCRVRIHRARLLMLAHRLEDAELWLTKCEPDIQHCDCNTIAEYFATKAAIRVKEGVLEEARRLYLQATKVLDDLQSEPYLHPMDVFEHDKSELVRVMQQAYFTSDIEDRGERMHTSKAARAVRGKAKNAVTPSSESYRERAKTANELERSKQKSSQLTQSELRASIAFESALICLHLGSETEVQAYLRQPGTPSRQETNRRLVLQYHTVMQKAALAIQADISHAILPEASLALPAVRYPGRQSSSLTSDSSSDRQPPSHKPVVKKGRPKPSKQQHYSDILLEARSCLLPCNDFPAASVPTAFAYRHSSLLSAVTMLLSAAASLHPEHAMHPLQHALHLEQPKNHARQCEMNAVGIDHEQAAITASHSWPEPRPHSQAPSSSAAEFQKRFVDILPSSWAAVSLSLNDDCTELYAARYKAGQTPLLLRLPFCRHKPDVEDEVAFDYQRGKAELQEIIETSNYSCHNSGSADTKGAKSNWWSEREALDRRLHELLINMENIWLGGFKGVFSQHSRRSELLASFRRSLDGILAKYLPSRQGVKSRVDNVELSDETLELFISLGNVEESTSDLDEPLADLLYFVIDVLHFNGEPNAYDEVDFDGLSIEVLDALKAYHGAAVSDKQGDQHLVLILEKRLQAFPWESLPYLESASVSRVGSMSTLRECILAMQQRRGADTEQYSISLRAGTYILNPSKDLVNTQATLGAPLSKLAEADSAAWTAVVERTPSEKEFREALTRSSMLLYFGHGGASQYIRPRSIKRLDSCSEVVWLMGCSSGAVTEYGELEPFALPLAYLMAGQSSRKVDGQCGNEQQQASSRRCMAVVATLWDVTDKDIDRFSLAVGEQWGLWPASEASKLPAKTHKKRERLVAPSTPQQVHKTPKAPRTAKTTAATAKTPCLSQGRSELRQQPDDRSYPPPRDRSRSPGPDRDGDIRVRDEPSNGRSDRGPPPKRGQDDDDDESINPGSNLFVTGIHPRLSEDEITRLFEKYGAVEKCNIMRDPHTRESRGFGFVKMTTPEEADAAKDGLQGEVYEGRTLSIEKARRARPRTPTPGKYFGPPKRDERPARGGGYRDRYDDRGSGYGRRDDYRSGGRGGGGGYRDRYDDRGPSRRDDYAPRGDRYRDDRYGDRRGGGGGGGGYGYERSSRGPPAEGARYGGDSAAPRDPPPARSYDDRPRNYD</sequence>
<dbReference type="GO" id="GO:0051307">
    <property type="term" value="P:meiotic chromosome separation"/>
    <property type="evidence" value="ECO:0007669"/>
    <property type="project" value="TreeGrafter"/>
</dbReference>
<evidence type="ECO:0000259" key="8">
    <source>
        <dbReference type="PROSITE" id="PS51700"/>
    </source>
</evidence>
<evidence type="ECO:0000313" key="10">
    <source>
        <dbReference type="Proteomes" id="UP000011761"/>
    </source>
</evidence>
<dbReference type="PROSITE" id="PS51700">
    <property type="entry name" value="SEPARIN"/>
    <property type="match status" value="1"/>
</dbReference>
<dbReference type="OMA" id="PEWANSP"/>
<protein>
    <recommendedName>
        <fullName evidence="2">separase</fullName>
        <ecNumber evidence="2">3.4.22.49</ecNumber>
    </recommendedName>
</protein>
<evidence type="ECO:0000256" key="4">
    <source>
        <dbReference type="ARBA" id="ARBA00022829"/>
    </source>
</evidence>
<name>M2N6Z2_BAUPA</name>
<dbReference type="InterPro" id="IPR012677">
    <property type="entry name" value="Nucleotide-bd_a/b_plait_sf"/>
</dbReference>
<dbReference type="InterPro" id="IPR011990">
    <property type="entry name" value="TPR-like_helical_dom_sf"/>
</dbReference>
<dbReference type="InterPro" id="IPR030397">
    <property type="entry name" value="SEPARIN_core_dom"/>
</dbReference>
<feature type="region of interest" description="Disordered" evidence="6">
    <location>
        <begin position="980"/>
        <end position="1019"/>
    </location>
</feature>
<feature type="compositionally biased region" description="Basic and acidic residues" evidence="6">
    <location>
        <begin position="1918"/>
        <end position="1949"/>
    </location>
</feature>
<dbReference type="GO" id="GO:0004197">
    <property type="term" value="F:cysteine-type endopeptidase activity"/>
    <property type="evidence" value="ECO:0007669"/>
    <property type="project" value="InterPro"/>
</dbReference>
<feature type="domain" description="Peptidase C50" evidence="8">
    <location>
        <begin position="1543"/>
        <end position="1644"/>
    </location>
</feature>
<evidence type="ECO:0000256" key="1">
    <source>
        <dbReference type="ARBA" id="ARBA00000451"/>
    </source>
</evidence>
<feature type="region of interest" description="Disordered" evidence="6">
    <location>
        <begin position="110"/>
        <end position="165"/>
    </location>
</feature>
<dbReference type="GO" id="GO:0072686">
    <property type="term" value="C:mitotic spindle"/>
    <property type="evidence" value="ECO:0007669"/>
    <property type="project" value="TreeGrafter"/>
</dbReference>
<feature type="compositionally biased region" description="Basic residues" evidence="6">
    <location>
        <begin position="980"/>
        <end position="989"/>
    </location>
</feature>
<keyword evidence="5" id="KW-0694">RNA-binding</keyword>
<feature type="compositionally biased region" description="Basic and acidic residues" evidence="6">
    <location>
        <begin position="2029"/>
        <end position="2038"/>
    </location>
</feature>
<dbReference type="Pfam" id="PF03568">
    <property type="entry name" value="Separin_C"/>
    <property type="match status" value="1"/>
</dbReference>
<dbReference type="EMBL" id="KB445558">
    <property type="protein sequence ID" value="EMC94854.1"/>
    <property type="molecule type" value="Genomic_DNA"/>
</dbReference>
<dbReference type="HOGENOM" id="CLU_000454_0_0_1"/>
<evidence type="ECO:0000256" key="6">
    <source>
        <dbReference type="SAM" id="MobiDB-lite"/>
    </source>
</evidence>
<feature type="region of interest" description="Disordered" evidence="6">
    <location>
        <begin position="1103"/>
        <end position="1137"/>
    </location>
</feature>
<accession>M2N6Z2</accession>
<feature type="region of interest" description="Disordered" evidence="6">
    <location>
        <begin position="1879"/>
        <end position="2038"/>
    </location>
</feature>
<feature type="compositionally biased region" description="Basic and acidic residues" evidence="6">
    <location>
        <begin position="145"/>
        <end position="154"/>
    </location>
</feature>
<keyword evidence="4" id="KW-0159">Chromosome partition</keyword>
<evidence type="ECO:0000256" key="5">
    <source>
        <dbReference type="PROSITE-ProRule" id="PRU00176"/>
    </source>
</evidence>
<dbReference type="CDD" id="cd00590">
    <property type="entry name" value="RRM_SF"/>
    <property type="match status" value="1"/>
</dbReference>
<dbReference type="GO" id="GO:0006508">
    <property type="term" value="P:proteolysis"/>
    <property type="evidence" value="ECO:0007669"/>
    <property type="project" value="InterPro"/>
</dbReference>
<evidence type="ECO:0000256" key="2">
    <source>
        <dbReference type="ARBA" id="ARBA00012489"/>
    </source>
</evidence>
<feature type="compositionally biased region" description="Basic and acidic residues" evidence="6">
    <location>
        <begin position="1763"/>
        <end position="1813"/>
    </location>
</feature>
<dbReference type="InterPro" id="IPR005314">
    <property type="entry name" value="Peptidase_C50"/>
</dbReference>
<proteinExistence type="predicted"/>
<dbReference type="InterPro" id="IPR003954">
    <property type="entry name" value="RRM_euk-type"/>
</dbReference>
<dbReference type="InterPro" id="IPR035979">
    <property type="entry name" value="RBD_domain_sf"/>
</dbReference>
<dbReference type="Gene3D" id="3.30.70.330">
    <property type="match status" value="1"/>
</dbReference>
<dbReference type="PROSITE" id="PS50102">
    <property type="entry name" value="RRM"/>
    <property type="match status" value="1"/>
</dbReference>
<feature type="compositionally biased region" description="Basic residues" evidence="6">
    <location>
        <begin position="1124"/>
        <end position="1135"/>
    </location>
</feature>
<dbReference type="SUPFAM" id="SSF48452">
    <property type="entry name" value="TPR-like"/>
    <property type="match status" value="1"/>
</dbReference>
<reference evidence="9 10" key="1">
    <citation type="journal article" date="2012" name="PLoS Pathog.">
        <title>Diverse lifestyles and strategies of plant pathogenesis encoded in the genomes of eighteen Dothideomycetes fungi.</title>
        <authorList>
            <person name="Ohm R.A."/>
            <person name="Feau N."/>
            <person name="Henrissat B."/>
            <person name="Schoch C.L."/>
            <person name="Horwitz B.A."/>
            <person name="Barry K.W."/>
            <person name="Condon B.J."/>
            <person name="Copeland A.C."/>
            <person name="Dhillon B."/>
            <person name="Glaser F."/>
            <person name="Hesse C.N."/>
            <person name="Kosti I."/>
            <person name="LaButti K."/>
            <person name="Lindquist E.A."/>
            <person name="Lucas S."/>
            <person name="Salamov A.A."/>
            <person name="Bradshaw R.E."/>
            <person name="Ciuffetti L."/>
            <person name="Hamelin R.C."/>
            <person name="Kema G.H.J."/>
            <person name="Lawrence C."/>
            <person name="Scott J.A."/>
            <person name="Spatafora J.W."/>
            <person name="Turgeon B.G."/>
            <person name="de Wit P.J.G.M."/>
            <person name="Zhong S."/>
            <person name="Goodwin S.B."/>
            <person name="Grigoriev I.V."/>
        </authorList>
    </citation>
    <scope>NUCLEOTIDE SEQUENCE [LARGE SCALE GENOMIC DNA]</scope>
    <source>
        <strain evidence="9 10">UAMH 10762</strain>
    </source>
</reference>
<evidence type="ECO:0000313" key="9">
    <source>
        <dbReference type="EMBL" id="EMC94854.1"/>
    </source>
</evidence>
<feature type="region of interest" description="Disordered" evidence="6">
    <location>
        <begin position="1715"/>
        <end position="1833"/>
    </location>
</feature>
<dbReference type="Proteomes" id="UP000011761">
    <property type="component" value="Unassembled WGS sequence"/>
</dbReference>
<dbReference type="GO" id="GO:0005737">
    <property type="term" value="C:cytoplasm"/>
    <property type="evidence" value="ECO:0007669"/>
    <property type="project" value="TreeGrafter"/>
</dbReference>
<dbReference type="SUPFAM" id="SSF54928">
    <property type="entry name" value="RNA-binding domain, RBD"/>
    <property type="match status" value="1"/>
</dbReference>
<dbReference type="InterPro" id="IPR000504">
    <property type="entry name" value="RRM_dom"/>
</dbReference>
<feature type="compositionally biased region" description="Basic and acidic residues" evidence="6">
    <location>
        <begin position="999"/>
        <end position="1014"/>
    </location>
</feature>